<reference evidence="2" key="2">
    <citation type="submission" date="2020-09" db="EMBL/GenBank/DDBJ databases">
        <authorList>
            <person name="Sun Q."/>
            <person name="Zhou Y."/>
        </authorList>
    </citation>
    <scope>NUCLEOTIDE SEQUENCE</scope>
    <source>
        <strain evidence="2">CGMCC 1.15330</strain>
    </source>
</reference>
<organism evidence="2 3">
    <name type="scientific">Sphingomonas metalli</name>
    <dbReference type="NCBI Taxonomy" id="1779358"/>
    <lineage>
        <taxon>Bacteria</taxon>
        <taxon>Pseudomonadati</taxon>
        <taxon>Pseudomonadota</taxon>
        <taxon>Alphaproteobacteria</taxon>
        <taxon>Sphingomonadales</taxon>
        <taxon>Sphingomonadaceae</taxon>
        <taxon>Sphingomonas</taxon>
    </lineage>
</organism>
<name>A0A916TB92_9SPHN</name>
<comment type="caution">
    <text evidence="2">The sequence shown here is derived from an EMBL/GenBank/DDBJ whole genome shotgun (WGS) entry which is preliminary data.</text>
</comment>
<proteinExistence type="predicted"/>
<feature type="compositionally biased region" description="Pro residues" evidence="1">
    <location>
        <begin position="161"/>
        <end position="175"/>
    </location>
</feature>
<evidence type="ECO:0000313" key="3">
    <source>
        <dbReference type="Proteomes" id="UP000623067"/>
    </source>
</evidence>
<evidence type="ECO:0008006" key="4">
    <source>
        <dbReference type="Google" id="ProtNLM"/>
    </source>
</evidence>
<dbReference type="InterPro" id="IPR007485">
    <property type="entry name" value="LPS_assembly_LptE"/>
</dbReference>
<accession>A0A916TB92</accession>
<reference evidence="2" key="1">
    <citation type="journal article" date="2014" name="Int. J. Syst. Evol. Microbiol.">
        <title>Complete genome sequence of Corynebacterium casei LMG S-19264T (=DSM 44701T), isolated from a smear-ripened cheese.</title>
        <authorList>
            <consortium name="US DOE Joint Genome Institute (JGI-PGF)"/>
            <person name="Walter F."/>
            <person name="Albersmeier A."/>
            <person name="Kalinowski J."/>
            <person name="Ruckert C."/>
        </authorList>
    </citation>
    <scope>NUCLEOTIDE SEQUENCE</scope>
    <source>
        <strain evidence="2">CGMCC 1.15330</strain>
    </source>
</reference>
<dbReference type="GO" id="GO:0019867">
    <property type="term" value="C:outer membrane"/>
    <property type="evidence" value="ECO:0007669"/>
    <property type="project" value="InterPro"/>
</dbReference>
<evidence type="ECO:0000256" key="1">
    <source>
        <dbReference type="SAM" id="MobiDB-lite"/>
    </source>
</evidence>
<dbReference type="EMBL" id="BMIH01000004">
    <property type="protein sequence ID" value="GGB38830.1"/>
    <property type="molecule type" value="Genomic_DNA"/>
</dbReference>
<dbReference type="RefSeq" id="WP_188659617.1">
    <property type="nucleotide sequence ID" value="NZ_BMIH01000004.1"/>
</dbReference>
<keyword evidence="3" id="KW-1185">Reference proteome</keyword>
<dbReference type="AlphaFoldDB" id="A0A916TB92"/>
<evidence type="ECO:0000313" key="2">
    <source>
        <dbReference type="EMBL" id="GGB38830.1"/>
    </source>
</evidence>
<dbReference type="Gene3D" id="3.30.160.150">
    <property type="entry name" value="Lipoprotein like domain"/>
    <property type="match status" value="1"/>
</dbReference>
<protein>
    <recommendedName>
        <fullName evidence="4">Secreted (Periplasmic)-like protein</fullName>
    </recommendedName>
</protein>
<dbReference type="Proteomes" id="UP000623067">
    <property type="component" value="Unassembled WGS sequence"/>
</dbReference>
<dbReference type="Pfam" id="PF04390">
    <property type="entry name" value="LptE"/>
    <property type="match status" value="1"/>
</dbReference>
<dbReference type="PROSITE" id="PS51257">
    <property type="entry name" value="PROKAR_LIPOPROTEIN"/>
    <property type="match status" value="1"/>
</dbReference>
<feature type="region of interest" description="Disordered" evidence="1">
    <location>
        <begin position="161"/>
        <end position="181"/>
    </location>
</feature>
<dbReference type="GO" id="GO:0043165">
    <property type="term" value="P:Gram-negative-bacterium-type cell outer membrane assembly"/>
    <property type="evidence" value="ECO:0007669"/>
    <property type="project" value="InterPro"/>
</dbReference>
<gene>
    <name evidence="2" type="ORF">GCM10011380_30340</name>
</gene>
<sequence length="181" mass="18872">MIRPALLLLAAAALSGCGLRPLYGGGSGGTVAAALAEVEVAPIEGKAGWLMANALRDRLGQPSAPRYRLVVRLDDQISGLGVRRDDSVTRERRILRARYQLIDASADRLLLDATAGSDAGIDVVQSSEYATIAAENTALERLSGIVADEIVARLALYARNPSPPPPVPVATPSPTPVVGTP</sequence>